<evidence type="ECO:0000313" key="2">
    <source>
        <dbReference type="Proteomes" id="UP000681041"/>
    </source>
</evidence>
<protein>
    <submittedName>
        <fullName evidence="1">NAD(P)/FAD-dependent oxidoreductase</fullName>
    </submittedName>
</protein>
<dbReference type="InterPro" id="IPR036188">
    <property type="entry name" value="FAD/NAD-bd_sf"/>
</dbReference>
<dbReference type="NCBIfam" id="TIGR02032">
    <property type="entry name" value="GG-red-SF"/>
    <property type="match status" value="1"/>
</dbReference>
<reference evidence="1" key="1">
    <citation type="submission" date="2020-07" db="EMBL/GenBank/DDBJ databases">
        <title>Methanobacterium. sp. MethCan genome.</title>
        <authorList>
            <person name="Postec A."/>
            <person name="Quemeneur M."/>
        </authorList>
    </citation>
    <scope>NUCLEOTIDE SEQUENCE</scope>
    <source>
        <strain evidence="1">MethCAN</strain>
    </source>
</reference>
<proteinExistence type="predicted"/>
<accession>A0A8T8K4F6</accession>
<dbReference type="SUPFAM" id="SSF51905">
    <property type="entry name" value="FAD/NAD(P)-binding domain"/>
    <property type="match status" value="1"/>
</dbReference>
<dbReference type="InterPro" id="IPR050407">
    <property type="entry name" value="Geranylgeranyl_reductase"/>
</dbReference>
<dbReference type="PANTHER" id="PTHR42685:SF18">
    <property type="entry name" value="DIGERANYLGERANYLGLYCEROPHOSPHOLIPID REDUCTASE"/>
    <property type="match status" value="1"/>
</dbReference>
<dbReference type="RefSeq" id="WP_211533746.1">
    <property type="nucleotide sequence ID" value="NZ_CP058560.1"/>
</dbReference>
<organism evidence="1 2">
    <name type="scientific">Methanobacterium alkalithermotolerans</name>
    <dbReference type="NCBI Taxonomy" id="2731220"/>
    <lineage>
        <taxon>Archaea</taxon>
        <taxon>Methanobacteriati</taxon>
        <taxon>Methanobacteriota</taxon>
        <taxon>Methanomada group</taxon>
        <taxon>Methanobacteria</taxon>
        <taxon>Methanobacteriales</taxon>
        <taxon>Methanobacteriaceae</taxon>
        <taxon>Methanobacterium</taxon>
    </lineage>
</organism>
<dbReference type="KEGG" id="meme:HYG87_02910"/>
<dbReference type="PANTHER" id="PTHR42685">
    <property type="entry name" value="GERANYLGERANYL DIPHOSPHATE REDUCTASE"/>
    <property type="match status" value="1"/>
</dbReference>
<evidence type="ECO:0000313" key="1">
    <source>
        <dbReference type="EMBL" id="QUH22799.1"/>
    </source>
</evidence>
<dbReference type="EMBL" id="CP058560">
    <property type="protein sequence ID" value="QUH22799.1"/>
    <property type="molecule type" value="Genomic_DNA"/>
</dbReference>
<dbReference type="Proteomes" id="UP000681041">
    <property type="component" value="Chromosome"/>
</dbReference>
<dbReference type="InterPro" id="IPR011777">
    <property type="entry name" value="Geranylgeranyl_Rdtase_fam"/>
</dbReference>
<dbReference type="Pfam" id="PF05834">
    <property type="entry name" value="Lycopene_cycl"/>
    <property type="match status" value="1"/>
</dbReference>
<dbReference type="PRINTS" id="PR00420">
    <property type="entry name" value="RNGMNOXGNASE"/>
</dbReference>
<gene>
    <name evidence="1" type="ORF">HYG87_02910</name>
</gene>
<name>A0A8T8K4F6_9EURY</name>
<dbReference type="AlphaFoldDB" id="A0A8T8K4F6"/>
<sequence>MVDYDVLVVGAGPVGSTFANYMAEEGYKVGVLEKKKNIGLPLQCAGLLGAKITKINDLPDEFIINKVRGAYLHSPSDHILKVSKKETQAYVIDRVGYDNYLSQKAQDAGAEILLQHKVSDVDTSSCKVKMANKSGKVLQSKIVAGCGGHSSVVSTAINNSRNSVNAAQFLIKMKNNTLETDFVDVYVDEQISPGFIWSIPLSTSISRLGLFGHHDYKKLNNILNNFINSNDKFQKAKVINKYHGKIPLFDLNKKIVENRAIIIGDAASQVKPTTGGGLLIGFECAKFAAEAVIESLENDDPQLLKNYETSYKNKFLKELKNQLEVQKTFQELKNQELDNMFLKLKEKGAEDLISSYGDMDSQSLLVKEMIKRGVLFSVLPQLLYRRMSRLWNSF</sequence>
<dbReference type="OrthoDB" id="46008at2157"/>
<keyword evidence="2" id="KW-1185">Reference proteome</keyword>
<dbReference type="Gene3D" id="3.50.50.60">
    <property type="entry name" value="FAD/NAD(P)-binding domain"/>
    <property type="match status" value="1"/>
</dbReference>
<dbReference type="GO" id="GO:0016628">
    <property type="term" value="F:oxidoreductase activity, acting on the CH-CH group of donors, NAD or NADP as acceptor"/>
    <property type="evidence" value="ECO:0007669"/>
    <property type="project" value="InterPro"/>
</dbReference>
<dbReference type="GeneID" id="64819681"/>